<reference evidence="4" key="1">
    <citation type="submission" date="2016-06" db="UniProtKB">
        <authorList>
            <consortium name="WormBaseParasite"/>
        </authorList>
    </citation>
    <scope>IDENTIFICATION</scope>
</reference>
<keyword evidence="1" id="KW-0812">Transmembrane</keyword>
<reference evidence="2 3" key="2">
    <citation type="submission" date="2018-11" db="EMBL/GenBank/DDBJ databases">
        <authorList>
            <consortium name="Pathogen Informatics"/>
        </authorList>
    </citation>
    <scope>NUCLEOTIDE SEQUENCE [LARGE SCALE GENOMIC DNA]</scope>
    <source>
        <strain evidence="2">Dakar</strain>
        <strain evidence="3">Dakar, Senegal</strain>
    </source>
</reference>
<organism evidence="4">
    <name type="scientific">Schistosoma curassoni</name>
    <dbReference type="NCBI Taxonomy" id="6186"/>
    <lineage>
        <taxon>Eukaryota</taxon>
        <taxon>Metazoa</taxon>
        <taxon>Spiralia</taxon>
        <taxon>Lophotrochozoa</taxon>
        <taxon>Platyhelminthes</taxon>
        <taxon>Trematoda</taxon>
        <taxon>Digenea</taxon>
        <taxon>Strigeidida</taxon>
        <taxon>Schistosomatoidea</taxon>
        <taxon>Schistosomatidae</taxon>
        <taxon>Schistosoma</taxon>
    </lineage>
</organism>
<evidence type="ECO:0000256" key="1">
    <source>
        <dbReference type="SAM" id="Phobius"/>
    </source>
</evidence>
<feature type="transmembrane region" description="Helical" evidence="1">
    <location>
        <begin position="36"/>
        <end position="64"/>
    </location>
</feature>
<dbReference type="WBParaSite" id="SCUD_0000777801-mRNA-1">
    <property type="protein sequence ID" value="SCUD_0000777801-mRNA-1"/>
    <property type="gene ID" value="SCUD_0000777801"/>
</dbReference>
<dbReference type="AlphaFoldDB" id="A0A183JYH2"/>
<name>A0A183JYH2_9TREM</name>
<protein>
    <submittedName>
        <fullName evidence="4">Ovule protein</fullName>
    </submittedName>
</protein>
<keyword evidence="1" id="KW-1133">Transmembrane helix</keyword>
<proteinExistence type="predicted"/>
<evidence type="ECO:0000313" key="4">
    <source>
        <dbReference type="WBParaSite" id="SCUD_0000777801-mRNA-1"/>
    </source>
</evidence>
<sequence>MNIDNIQSHTHIYIDIHCRIMFLCDFLYLNTYLFRPGYICMCLIPLIIITSLSLITYSPLVCLLSPRSRSNPVE</sequence>
<evidence type="ECO:0000313" key="3">
    <source>
        <dbReference type="Proteomes" id="UP000279833"/>
    </source>
</evidence>
<evidence type="ECO:0000313" key="2">
    <source>
        <dbReference type="EMBL" id="VDP27705.1"/>
    </source>
</evidence>
<keyword evidence="3" id="KW-1185">Reference proteome</keyword>
<dbReference type="Proteomes" id="UP000279833">
    <property type="component" value="Unassembled WGS sequence"/>
</dbReference>
<gene>
    <name evidence="2" type="ORF">SCUD_LOCUS7778</name>
</gene>
<keyword evidence="1" id="KW-0472">Membrane</keyword>
<dbReference type="EMBL" id="UZAK01032467">
    <property type="protein sequence ID" value="VDP27705.1"/>
    <property type="molecule type" value="Genomic_DNA"/>
</dbReference>
<accession>A0A183JYH2</accession>